<evidence type="ECO:0000313" key="2">
    <source>
        <dbReference type="Proteomes" id="UP000596123"/>
    </source>
</evidence>
<organism evidence="1 2">
    <name type="scientific">Erwinia phage pEa_SNUABM_5</name>
    <dbReference type="NCBI Taxonomy" id="2797313"/>
    <lineage>
        <taxon>Viruses</taxon>
        <taxon>Duplodnaviria</taxon>
        <taxon>Heunggongvirae</taxon>
        <taxon>Uroviricota</taxon>
        <taxon>Caudoviricetes</taxon>
        <taxon>Rivsvirus</taxon>
        <taxon>Rivsvirus SNUABM5</taxon>
    </lineage>
</organism>
<dbReference type="Proteomes" id="UP000596123">
    <property type="component" value="Segment"/>
</dbReference>
<proteinExistence type="predicted"/>
<name>A0A7T8IVS7_9CAUD</name>
<gene>
    <name evidence="1" type="ORF">pEaSNUABM5_00293</name>
</gene>
<evidence type="ECO:0000313" key="1">
    <source>
        <dbReference type="EMBL" id="QQO90435.1"/>
    </source>
</evidence>
<reference evidence="1 2" key="1">
    <citation type="submission" date="2020-12" db="EMBL/GenBank/DDBJ databases">
        <title>Complete genome sequence of Erwinia phage pEa_SNUABM_5.</title>
        <authorList>
            <person name="Kim S.G."/>
            <person name="Lee S.B."/>
            <person name="Kwon J."/>
            <person name="Park S.C."/>
        </authorList>
    </citation>
    <scope>NUCLEOTIDE SEQUENCE [LARGE SCALE GENOMIC DNA]</scope>
</reference>
<dbReference type="EMBL" id="MW366843">
    <property type="protein sequence ID" value="QQO90435.1"/>
    <property type="molecule type" value="Genomic_DNA"/>
</dbReference>
<accession>A0A7T8IVS7</accession>
<sequence>MNTKNVKITNTETQMIVPNAREHTGMENAVILVQSEIDAGIKRIEQTLSNFGLSASDIFYDPCFFDELESQGGWGCTLSEASREKLRNCAAVELRAIGMMGGDDIEQMLDTIRDTGNQMRRRAVAVSASRSAKPDKRTVRLELTLAEYDSLKSKAGGQSIQDYIKRKLL</sequence>
<keyword evidence="2" id="KW-1185">Reference proteome</keyword>
<protein>
    <submittedName>
        <fullName evidence="1">Uncharacterized protein</fullName>
    </submittedName>
</protein>